<dbReference type="EMBL" id="LVLJ01002289">
    <property type="protein sequence ID" value="OAE25886.1"/>
    <property type="molecule type" value="Genomic_DNA"/>
</dbReference>
<dbReference type="InterPro" id="IPR036554">
    <property type="entry name" value="GHMP_kinase_C_sf"/>
</dbReference>
<feature type="domain" description="GHMP kinase C-terminal" evidence="3">
    <location>
        <begin position="113"/>
        <end position="209"/>
    </location>
</feature>
<dbReference type="GO" id="GO:0005524">
    <property type="term" value="F:ATP binding"/>
    <property type="evidence" value="ECO:0007669"/>
    <property type="project" value="UniProtKB-KW"/>
</dbReference>
<keyword evidence="2" id="KW-0067">ATP-binding</keyword>
<dbReference type="SUPFAM" id="SSF55060">
    <property type="entry name" value="GHMP Kinase, C-terminal domain"/>
    <property type="match status" value="1"/>
</dbReference>
<evidence type="ECO:0000313" key="5">
    <source>
        <dbReference type="Proteomes" id="UP000077202"/>
    </source>
</evidence>
<name>A0A176W115_MARPO</name>
<evidence type="ECO:0000256" key="1">
    <source>
        <dbReference type="ARBA" id="ARBA00022741"/>
    </source>
</evidence>
<dbReference type="InterPro" id="IPR013750">
    <property type="entry name" value="GHMP_kinase_C_dom"/>
</dbReference>
<keyword evidence="5" id="KW-1185">Reference proteome</keyword>
<gene>
    <name evidence="4" type="ORF">AXG93_2145s1860</name>
</gene>
<keyword evidence="1" id="KW-0547">Nucleotide-binding</keyword>
<reference evidence="4" key="1">
    <citation type="submission" date="2016-03" db="EMBL/GenBank/DDBJ databases">
        <title>Mechanisms controlling the formation of the plant cell surface in tip-growing cells are functionally conserved among land plants.</title>
        <authorList>
            <person name="Honkanen S."/>
            <person name="Jones V.A."/>
            <person name="Morieri G."/>
            <person name="Champion C."/>
            <person name="Hetherington A.J."/>
            <person name="Kelly S."/>
            <person name="Saint-Marcoux D."/>
            <person name="Proust H."/>
            <person name="Prescott H."/>
            <person name="Dolan L."/>
        </authorList>
    </citation>
    <scope>NUCLEOTIDE SEQUENCE [LARGE SCALE GENOMIC DNA]</scope>
    <source>
        <tissue evidence="4">Whole gametophyte</tissue>
    </source>
</reference>
<organism evidence="4 5">
    <name type="scientific">Marchantia polymorpha subsp. ruderalis</name>
    <dbReference type="NCBI Taxonomy" id="1480154"/>
    <lineage>
        <taxon>Eukaryota</taxon>
        <taxon>Viridiplantae</taxon>
        <taxon>Streptophyta</taxon>
        <taxon>Embryophyta</taxon>
        <taxon>Marchantiophyta</taxon>
        <taxon>Marchantiopsida</taxon>
        <taxon>Marchantiidae</taxon>
        <taxon>Marchantiales</taxon>
        <taxon>Marchantiaceae</taxon>
        <taxon>Marchantia</taxon>
    </lineage>
</organism>
<dbReference type="AlphaFoldDB" id="A0A176W115"/>
<evidence type="ECO:0000256" key="2">
    <source>
        <dbReference type="ARBA" id="ARBA00022840"/>
    </source>
</evidence>
<evidence type="ECO:0000313" key="4">
    <source>
        <dbReference type="EMBL" id="OAE25886.1"/>
    </source>
</evidence>
<accession>A0A176W115</accession>
<dbReference type="PANTHER" id="PTHR10457:SF6">
    <property type="entry name" value="GALACTURONOKINASE"/>
    <property type="match status" value="1"/>
</dbReference>
<proteinExistence type="predicted"/>
<sequence length="237" mass="26726">MGSRDGENLEYEIIPPRQHHFESFKILIAFSGLRHALSSKPGYNMRVKECQDAARILLKLVGRESSEALLSNVTPEEYSKHKGEMEGTLARRAEHFFTEHERVFAGIQEWRKGNIVEFGKLMSRSGQSSIENYECEVSKSTRQRLGLNVPYTEDYQCCEPLIHLREILLDAPGVYGARFSGAGFRGCCVAFVAPDKAEEAVAYVDKMYKLAQPELAKEIKETPIAVICESANKAYIL</sequence>
<comment type="caution">
    <text evidence="4">The sequence shown here is derived from an EMBL/GenBank/DDBJ whole genome shotgun (WGS) entry which is preliminary data.</text>
</comment>
<protein>
    <recommendedName>
        <fullName evidence="3">GHMP kinase C-terminal domain-containing protein</fullName>
    </recommendedName>
</protein>
<dbReference type="PANTHER" id="PTHR10457">
    <property type="entry name" value="MEVALONATE KINASE/GALACTOKINASE"/>
    <property type="match status" value="1"/>
</dbReference>
<dbReference type="Gene3D" id="3.30.70.890">
    <property type="entry name" value="GHMP kinase, C-terminal domain"/>
    <property type="match status" value="2"/>
</dbReference>
<dbReference type="GO" id="GO:0006012">
    <property type="term" value="P:galactose metabolic process"/>
    <property type="evidence" value="ECO:0007669"/>
    <property type="project" value="TreeGrafter"/>
</dbReference>
<evidence type="ECO:0000259" key="3">
    <source>
        <dbReference type="Pfam" id="PF08544"/>
    </source>
</evidence>
<dbReference type="Proteomes" id="UP000077202">
    <property type="component" value="Unassembled WGS sequence"/>
</dbReference>
<dbReference type="Pfam" id="PF08544">
    <property type="entry name" value="GHMP_kinases_C"/>
    <property type="match status" value="1"/>
</dbReference>
<dbReference type="GO" id="GO:0005829">
    <property type="term" value="C:cytosol"/>
    <property type="evidence" value="ECO:0007669"/>
    <property type="project" value="TreeGrafter"/>
</dbReference>